<proteinExistence type="inferred from homology"/>
<dbReference type="PANTHER" id="PTHR11715">
    <property type="entry name" value="GLYCINE CLEAVAGE SYSTEM H PROTEIN"/>
    <property type="match status" value="1"/>
</dbReference>
<dbReference type="InterPro" id="IPR011053">
    <property type="entry name" value="Single_hybrid_motif"/>
</dbReference>
<keyword evidence="5" id="KW-0496">Mitochondrion</keyword>
<dbReference type="PANTHER" id="PTHR11715:SF3">
    <property type="entry name" value="GLYCINE CLEAVAGE SYSTEM H PROTEIN-RELATED"/>
    <property type="match status" value="1"/>
</dbReference>
<dbReference type="EMBL" id="HBUF01575924">
    <property type="protein sequence ID" value="CAG6768310.1"/>
    <property type="molecule type" value="Transcribed_RNA"/>
</dbReference>
<dbReference type="PROSITE" id="PS50968">
    <property type="entry name" value="BIOTINYL_LIPOYL"/>
    <property type="match status" value="1"/>
</dbReference>
<feature type="domain" description="Lipoyl-binding" evidence="6">
    <location>
        <begin position="61"/>
        <end position="143"/>
    </location>
</feature>
<dbReference type="InterPro" id="IPR003016">
    <property type="entry name" value="2-oxoA_DH_lipoyl-BS"/>
</dbReference>
<comment type="similarity">
    <text evidence="1 5">Belongs to the GcvH family.</text>
</comment>
<feature type="modified residue" description="N6-lipoyllysine" evidence="4">
    <location>
        <position position="102"/>
    </location>
</feature>
<dbReference type="EMBL" id="HBUF01260111">
    <property type="protein sequence ID" value="CAG6682649.1"/>
    <property type="molecule type" value="Transcribed_RNA"/>
</dbReference>
<dbReference type="SUPFAM" id="SSF51230">
    <property type="entry name" value="Single hybrid motif"/>
    <property type="match status" value="1"/>
</dbReference>
<organism evidence="7">
    <name type="scientific">Cacopsylla melanoneura</name>
    <dbReference type="NCBI Taxonomy" id="428564"/>
    <lineage>
        <taxon>Eukaryota</taxon>
        <taxon>Metazoa</taxon>
        <taxon>Ecdysozoa</taxon>
        <taxon>Arthropoda</taxon>
        <taxon>Hexapoda</taxon>
        <taxon>Insecta</taxon>
        <taxon>Pterygota</taxon>
        <taxon>Neoptera</taxon>
        <taxon>Paraneoptera</taxon>
        <taxon>Hemiptera</taxon>
        <taxon>Sternorrhyncha</taxon>
        <taxon>Psylloidea</taxon>
        <taxon>Psyllidae</taxon>
        <taxon>Psyllinae</taxon>
        <taxon>Cacopsylla</taxon>
    </lineage>
</organism>
<comment type="cofactor">
    <cofactor evidence="5">
        <name>(R)-lipoate</name>
        <dbReference type="ChEBI" id="CHEBI:83088"/>
    </cofactor>
    <text evidence="5">Binds 1 lipoyl cofactor covalently.</text>
</comment>
<evidence type="ECO:0000256" key="2">
    <source>
        <dbReference type="ARBA" id="ARBA00022823"/>
    </source>
</evidence>
<dbReference type="GO" id="GO:0019464">
    <property type="term" value="P:glycine decarboxylation via glycine cleavage system"/>
    <property type="evidence" value="ECO:0007669"/>
    <property type="project" value="UniProtKB-UniRule"/>
</dbReference>
<evidence type="ECO:0000259" key="6">
    <source>
        <dbReference type="PROSITE" id="PS50968"/>
    </source>
</evidence>
<dbReference type="InterPro" id="IPR033753">
    <property type="entry name" value="GCV_H/Fam206"/>
</dbReference>
<evidence type="ECO:0000256" key="4">
    <source>
        <dbReference type="PIRSR" id="PIRSR617453-50"/>
    </source>
</evidence>
<comment type="function">
    <text evidence="5">The H protein shuttles the methylamine group of glycine from the P protein to the T protein.</text>
</comment>
<dbReference type="NCBIfam" id="NF002270">
    <property type="entry name" value="PRK01202.1"/>
    <property type="match status" value="1"/>
</dbReference>
<dbReference type="GO" id="GO:0009249">
    <property type="term" value="P:protein lipoylation"/>
    <property type="evidence" value="ECO:0007669"/>
    <property type="project" value="TreeGrafter"/>
</dbReference>
<dbReference type="EMBL" id="HBUF01575925">
    <property type="protein sequence ID" value="CAG6768311.1"/>
    <property type="molecule type" value="Transcribed_RNA"/>
</dbReference>
<evidence type="ECO:0000256" key="1">
    <source>
        <dbReference type="ARBA" id="ARBA00009249"/>
    </source>
</evidence>
<comment type="subcellular location">
    <subcellularLocation>
        <location evidence="5">Mitochondrion</location>
    </subcellularLocation>
</comment>
<comment type="subunit">
    <text evidence="5">The glycine cleavage system is composed of four proteins: P, T, L and H.</text>
</comment>
<protein>
    <recommendedName>
        <fullName evidence="5">Glycine cleavage system H protein</fullName>
    </recommendedName>
</protein>
<dbReference type="PROSITE" id="PS00189">
    <property type="entry name" value="LIPOYL"/>
    <property type="match status" value="1"/>
</dbReference>
<dbReference type="GO" id="GO:0005739">
    <property type="term" value="C:mitochondrion"/>
    <property type="evidence" value="ECO:0007669"/>
    <property type="project" value="UniProtKB-SubCell"/>
</dbReference>
<reference evidence="7" key="1">
    <citation type="submission" date="2021-05" db="EMBL/GenBank/DDBJ databases">
        <authorList>
            <person name="Alioto T."/>
            <person name="Alioto T."/>
            <person name="Gomez Garrido J."/>
        </authorList>
    </citation>
    <scope>NUCLEOTIDE SEQUENCE</scope>
</reference>
<keyword evidence="2 4" id="KW-0450">Lipoyl</keyword>
<dbReference type="Pfam" id="PF01597">
    <property type="entry name" value="GCV_H"/>
    <property type="match status" value="1"/>
</dbReference>
<evidence type="ECO:0000313" key="7">
    <source>
        <dbReference type="EMBL" id="CAG6682649.1"/>
    </source>
</evidence>
<name>A0A8D8TAD7_9HEMI</name>
<dbReference type="GO" id="GO:0005960">
    <property type="term" value="C:glycine cleavage complex"/>
    <property type="evidence" value="ECO:0007669"/>
    <property type="project" value="UniProtKB-UniRule"/>
</dbReference>
<sequence length="171" mass="18882">MCSLKLLTCASKISKELLLSKVIKALPTLTAHQSVKLSTSCSLHSRYYTEKHEWVTLDNDIGTIGISQYAQEALGDVVYAQLPEVDSVIQKDDECGALESVKAASELYSPLSGKVVEKNTAVEETPALINTACYTDGWLFKLEISDKSEVSQLMNEEKYKEFLKSDASSKH</sequence>
<dbReference type="CDD" id="cd06848">
    <property type="entry name" value="GCS_H"/>
    <property type="match status" value="1"/>
</dbReference>
<dbReference type="InterPro" id="IPR017453">
    <property type="entry name" value="GCV_H_sub"/>
</dbReference>
<dbReference type="InterPro" id="IPR002930">
    <property type="entry name" value="GCV_H"/>
</dbReference>
<dbReference type="EMBL" id="HBUF01260110">
    <property type="protein sequence ID" value="CAG6682648.1"/>
    <property type="molecule type" value="Transcribed_RNA"/>
</dbReference>
<evidence type="ECO:0000256" key="3">
    <source>
        <dbReference type="ARBA" id="ARBA00022946"/>
    </source>
</evidence>
<dbReference type="NCBIfam" id="TIGR00527">
    <property type="entry name" value="gcvH"/>
    <property type="match status" value="1"/>
</dbReference>
<dbReference type="EMBL" id="HBUF01575923">
    <property type="protein sequence ID" value="CAG6768309.1"/>
    <property type="molecule type" value="Transcribed_RNA"/>
</dbReference>
<accession>A0A8D8TAD7</accession>
<keyword evidence="3 5" id="KW-0809">Transit peptide</keyword>
<dbReference type="Gene3D" id="2.40.50.100">
    <property type="match status" value="1"/>
</dbReference>
<dbReference type="HAMAP" id="MF_00272">
    <property type="entry name" value="GcvH"/>
    <property type="match status" value="1"/>
</dbReference>
<evidence type="ECO:0000256" key="5">
    <source>
        <dbReference type="RuleBase" id="RU364055"/>
    </source>
</evidence>
<dbReference type="InterPro" id="IPR000089">
    <property type="entry name" value="Biotin_lipoyl"/>
</dbReference>
<dbReference type="AlphaFoldDB" id="A0A8D8TAD7"/>